<dbReference type="RefSeq" id="WP_146167221.1">
    <property type="nucleotide sequence ID" value="NZ_QBKQ01000003.1"/>
</dbReference>
<keyword evidence="4" id="KW-1185">Reference proteome</keyword>
<keyword evidence="1" id="KW-0732">Signal</keyword>
<feature type="signal peptide" evidence="1">
    <location>
        <begin position="1"/>
        <end position="30"/>
    </location>
</feature>
<protein>
    <submittedName>
        <fullName evidence="3">Parallel beta helix pectate lyase-like protein</fullName>
    </submittedName>
</protein>
<name>A0A2T6ADW5_9FLAO</name>
<accession>A0A2T6ADW5</accession>
<gene>
    <name evidence="3" type="ORF">C8P64_2428</name>
</gene>
<feature type="chain" id="PRO_5015588922" evidence="1">
    <location>
        <begin position="31"/>
        <end position="826"/>
    </location>
</feature>
<dbReference type="Proteomes" id="UP000244174">
    <property type="component" value="Unassembled WGS sequence"/>
</dbReference>
<dbReference type="InterPro" id="IPR006626">
    <property type="entry name" value="PbH1"/>
</dbReference>
<dbReference type="AlphaFoldDB" id="A0A2T6ADW5"/>
<evidence type="ECO:0000259" key="2">
    <source>
        <dbReference type="Pfam" id="PF13229"/>
    </source>
</evidence>
<keyword evidence="3" id="KW-0456">Lyase</keyword>
<dbReference type="SMART" id="SM00710">
    <property type="entry name" value="PbH1"/>
    <property type="match status" value="9"/>
</dbReference>
<evidence type="ECO:0000313" key="3">
    <source>
        <dbReference type="EMBL" id="PTX42014.1"/>
    </source>
</evidence>
<dbReference type="GO" id="GO:0016829">
    <property type="term" value="F:lyase activity"/>
    <property type="evidence" value="ECO:0007669"/>
    <property type="project" value="UniProtKB-KW"/>
</dbReference>
<dbReference type="InterPro" id="IPR011050">
    <property type="entry name" value="Pectin_lyase_fold/virulence"/>
</dbReference>
<dbReference type="Pfam" id="PF13229">
    <property type="entry name" value="Beta_helix"/>
    <property type="match status" value="1"/>
</dbReference>
<dbReference type="SUPFAM" id="SSF51126">
    <property type="entry name" value="Pectin lyase-like"/>
    <property type="match status" value="2"/>
</dbReference>
<dbReference type="EMBL" id="QBKQ01000003">
    <property type="protein sequence ID" value="PTX42014.1"/>
    <property type="molecule type" value="Genomic_DNA"/>
</dbReference>
<dbReference type="Gene3D" id="2.160.20.10">
    <property type="entry name" value="Single-stranded right-handed beta-helix, Pectin lyase-like"/>
    <property type="match status" value="1"/>
</dbReference>
<evidence type="ECO:0000256" key="1">
    <source>
        <dbReference type="SAM" id="SignalP"/>
    </source>
</evidence>
<reference evidence="3 4" key="1">
    <citation type="submission" date="2018-04" db="EMBL/GenBank/DDBJ databases">
        <title>Genomic Encyclopedia of Archaeal and Bacterial Type Strains, Phase II (KMG-II): from individual species to whole genera.</title>
        <authorList>
            <person name="Goeker M."/>
        </authorList>
    </citation>
    <scope>NUCLEOTIDE SEQUENCE [LARGE SCALE GENOMIC DNA]</scope>
    <source>
        <strain evidence="3 4">DSM 23082</strain>
    </source>
</reference>
<feature type="domain" description="Right handed beta helix" evidence="2">
    <location>
        <begin position="382"/>
        <end position="558"/>
    </location>
</feature>
<proteinExistence type="predicted"/>
<dbReference type="OrthoDB" id="3333873at2"/>
<organism evidence="3 4">
    <name type="scientific">Christiangramia gaetbulicola</name>
    <dbReference type="NCBI Taxonomy" id="703340"/>
    <lineage>
        <taxon>Bacteria</taxon>
        <taxon>Pseudomonadati</taxon>
        <taxon>Bacteroidota</taxon>
        <taxon>Flavobacteriia</taxon>
        <taxon>Flavobacteriales</taxon>
        <taxon>Flavobacteriaceae</taxon>
        <taxon>Christiangramia</taxon>
    </lineage>
</organism>
<evidence type="ECO:0000313" key="4">
    <source>
        <dbReference type="Proteomes" id="UP000244174"/>
    </source>
</evidence>
<dbReference type="InterPro" id="IPR039448">
    <property type="entry name" value="Beta_helix"/>
</dbReference>
<sequence length="826" mass="89930">MNPTCFYSISHWIKIFINCTLLCLFSVLLASCSTDPDDLIQEEEQVVNENDLTQTGDRKISIYKGIFAASRSEYRGTFVLKIPGKSDEISKMDPDASGVLTLPGGEKYTAEVVEVKQAENPVKSSDVLVKFDSEDFSFNFTYNDKNEPIISDVVFKKQEGTIVVAEETANNSVTPITGTYKCTNCQDQDSPLNGIVLNNEERTFNMLLTTADGTTNINIQALVVSLQETKVVSQQTCTTNSDYTFCVYRSGENGTNENLDWSGVHRYTSNETSGERCSTLAGNFDFNYGNFGSIEGEFKSDSTCPNKTYFVSNSGNDSNTGLSPDDAWKSISKINAIKINPGDKILFKGGEEFSGNVYLDAEDANNSANPILISSYGSGRAKINAGTDYGIYAYNTSGIRIDNLVIKGSGMNSNTNSGIYFYNDLPGDIKLDLVEITNTEVYEFRDFGIVIGAYNGNSGFTNVLIENNKVHDCLDVGISSFGYFSSSKTGYAHSNITVRNCEVFNITGYNKNKHSGNGILLSDVQNSVIEHSTVYDSGSGNTNCGGPVGIWYWDADQVTIQFSEVYNMSSGTGCDGGGFDMDGGVTNGVMQYNYSHDNDGAGFMVGQFTGARTMKNIIVRYNVSENDAATNGGSIYLFNGNNGSMSDIHVYNNTLYLSEQSTNTASANIKYIYWKPVKDNINFYNNILYAENGADLINIPSGYDGYFAGNLYFSSSFNINYKGQNYASLDDFRSTGNEIYNRIDAGIQADPLLNDAGNGGIIGYGNSISNLDAYRIQSTSPAINSGIELSNTGSRDFYGNLLGAINDDIGAHLVDSTVKSSEVAVK</sequence>
<comment type="caution">
    <text evidence="3">The sequence shown here is derived from an EMBL/GenBank/DDBJ whole genome shotgun (WGS) entry which is preliminary data.</text>
</comment>
<dbReference type="InterPro" id="IPR012334">
    <property type="entry name" value="Pectin_lyas_fold"/>
</dbReference>